<comment type="caution">
    <text evidence="1">The sequence shown here is derived from an EMBL/GenBank/DDBJ whole genome shotgun (WGS) entry which is preliminary data.</text>
</comment>
<protein>
    <submittedName>
        <fullName evidence="1">Uncharacterized protein</fullName>
    </submittedName>
</protein>
<name>A0A4Y2LD96_ARAVE</name>
<accession>A0A4Y2LD96</accession>
<dbReference type="Proteomes" id="UP000499080">
    <property type="component" value="Unassembled WGS sequence"/>
</dbReference>
<keyword evidence="2" id="KW-1185">Reference proteome</keyword>
<sequence>MLHANEVLSWTFVTTQIYSIWTNDWFVFHPFKSMDIGGSFTDAPKRTTSSSILLLLPPTIPLLHMGDFRFLETAPSSVRPDFSSLTPTYILLPQLPPTRVIYRPPRRILFHFYGRTG</sequence>
<evidence type="ECO:0000313" key="1">
    <source>
        <dbReference type="EMBL" id="GBN12741.1"/>
    </source>
</evidence>
<proteinExistence type="predicted"/>
<organism evidence="1 2">
    <name type="scientific">Araneus ventricosus</name>
    <name type="common">Orbweaver spider</name>
    <name type="synonym">Epeira ventricosa</name>
    <dbReference type="NCBI Taxonomy" id="182803"/>
    <lineage>
        <taxon>Eukaryota</taxon>
        <taxon>Metazoa</taxon>
        <taxon>Ecdysozoa</taxon>
        <taxon>Arthropoda</taxon>
        <taxon>Chelicerata</taxon>
        <taxon>Arachnida</taxon>
        <taxon>Araneae</taxon>
        <taxon>Araneomorphae</taxon>
        <taxon>Entelegynae</taxon>
        <taxon>Araneoidea</taxon>
        <taxon>Araneidae</taxon>
        <taxon>Araneus</taxon>
    </lineage>
</organism>
<reference evidence="1 2" key="1">
    <citation type="journal article" date="2019" name="Sci. Rep.">
        <title>Orb-weaving spider Araneus ventricosus genome elucidates the spidroin gene catalogue.</title>
        <authorList>
            <person name="Kono N."/>
            <person name="Nakamura H."/>
            <person name="Ohtoshi R."/>
            <person name="Moran D.A.P."/>
            <person name="Shinohara A."/>
            <person name="Yoshida Y."/>
            <person name="Fujiwara M."/>
            <person name="Mori M."/>
            <person name="Tomita M."/>
            <person name="Arakawa K."/>
        </authorList>
    </citation>
    <scope>NUCLEOTIDE SEQUENCE [LARGE SCALE GENOMIC DNA]</scope>
</reference>
<dbReference type="AlphaFoldDB" id="A0A4Y2LD96"/>
<evidence type="ECO:0000313" key="2">
    <source>
        <dbReference type="Proteomes" id="UP000499080"/>
    </source>
</evidence>
<dbReference type="EMBL" id="BGPR01005712">
    <property type="protein sequence ID" value="GBN12741.1"/>
    <property type="molecule type" value="Genomic_DNA"/>
</dbReference>
<gene>
    <name evidence="1" type="ORF">AVEN_35692_1</name>
</gene>